<dbReference type="Proteomes" id="UP001239111">
    <property type="component" value="Chromosome 2"/>
</dbReference>
<feature type="non-terminal residue" evidence="1">
    <location>
        <position position="1196"/>
    </location>
</feature>
<accession>A0ACC2PFU0</accession>
<dbReference type="EMBL" id="CM056742">
    <property type="protein sequence ID" value="KAJ8681424.1"/>
    <property type="molecule type" value="Genomic_DNA"/>
</dbReference>
<sequence length="1196" mass="132846">MIPVGARGWRVDGVRSRTPPVSNSGSSPQLGSGAGLQFSLEPRDQLVELGSPTRLDCEARLDAQPGGLLQELPQISWRTDDGQPISFIGDPYRSQLSNGSLYISSANDESVGGYQCFASTENVGAIVSRTATVRLASLPGFEREPQDTMVYPGQIAYLSCKLATDDRVHIQWLKDEQPIILDESRMTILPSGSLEIDEVLPLDVGSYWCNASAYGQFRVSNKAQLTLQATEMGEGESAPAFVAKPFNQVVVEGSTVTLECAANGNPKPYVYWLKDGTSIDLATLDSRYQRIGSSSLMIKNVREEDTGSYQCRAKNDLDSLDAMAELSVQVPPRFLKRPQDKEASQHQDLEFECEIYGKPAPSVHWLKNGERIKFNDYWQLANGYHLRINGLLDIDAGIFQCMGTNPAGSVQASARLTIRQPNNNEEGADLGEAVNIPAAPRNLSAGYLGSRLVALRWQEPELPASSPDVTNYLVYYKQSGFERERIERTPTSETSVTISGLQPGTAYQFRAVANISNTLSASSKLLQLTTESEPNVPSQPPNLRGWATSHQSIRLIWDEPPSVNGRILNYLVTYAEGDNDELKKNTSETSLELSGLLPYREYSVWVQAVNENGPGASSGELKIRTLGDVPSFPPNVTADTVGPTSAMIRWELPPEGHNGIITGYKIRYRPTGRRTHSSTLTTEGNQRSFLLNKLEPNVNYEVKVCAFNTNGTGPYSEWVDIEAYESDRSENQVPNAPTNLRTKAMSDSIALSWESPKDQSIKVRGYVLTWGKGIPDEDKRVLDGKTRHYTITGLEPNADYVLTLRAKNEAGEGMQVYENVRTIEKMTSEKSITLNPPVGLKAIVMSHSTVVLYWTDMQLPKNQQFVTDNRYYIVRYTSTHRTNNVRYKYYNATDLYCMIHDLKPYTEYEFTVKVVKGRRESGWSMVVLNKTTGAVPSSPPQNLAVHSIEDYPKSVLLQWDPPKQANGEINGYIIMYNTENSKYERDWKVEAIIGDKTEHVLSAELRPNTTYYFKIAARNSVGVGPYCSNISHRTRAVSDMANRGLSSTLVYIISGCSILVLTVTAILFIFICCRRNPNSPDGKKGYLKDTNIKTNIKPPDLWIHHDQMELKALEKNLGNGDTSTSATTSNTLPRSGNSEYNQDSIHGNSSSLDKRTYIPSYMGIEEKCSTLSRQHSRGSHKPKLITLPVDSAPLHQ</sequence>
<reference evidence="1" key="1">
    <citation type="submission" date="2023-04" db="EMBL/GenBank/DDBJ databases">
        <title>A chromosome-level genome assembly of the parasitoid wasp Eretmocerus hayati.</title>
        <authorList>
            <person name="Zhong Y."/>
            <person name="Liu S."/>
            <person name="Liu Y."/>
        </authorList>
    </citation>
    <scope>NUCLEOTIDE SEQUENCE</scope>
    <source>
        <strain evidence="1">ZJU_SS_LIU_2023</strain>
    </source>
</reference>
<name>A0ACC2PFU0_9HYME</name>
<comment type="caution">
    <text evidence="1">The sequence shown here is derived from an EMBL/GenBank/DDBJ whole genome shotgun (WGS) entry which is preliminary data.</text>
</comment>
<keyword evidence="2" id="KW-1185">Reference proteome</keyword>
<gene>
    <name evidence="1" type="ORF">QAD02_017211</name>
</gene>
<organism evidence="1 2">
    <name type="scientific">Eretmocerus hayati</name>
    <dbReference type="NCBI Taxonomy" id="131215"/>
    <lineage>
        <taxon>Eukaryota</taxon>
        <taxon>Metazoa</taxon>
        <taxon>Ecdysozoa</taxon>
        <taxon>Arthropoda</taxon>
        <taxon>Hexapoda</taxon>
        <taxon>Insecta</taxon>
        <taxon>Pterygota</taxon>
        <taxon>Neoptera</taxon>
        <taxon>Endopterygota</taxon>
        <taxon>Hymenoptera</taxon>
        <taxon>Apocrita</taxon>
        <taxon>Proctotrupomorpha</taxon>
        <taxon>Chalcidoidea</taxon>
        <taxon>Aphelinidae</taxon>
        <taxon>Aphelininae</taxon>
        <taxon>Eretmocerus</taxon>
    </lineage>
</organism>
<evidence type="ECO:0000313" key="2">
    <source>
        <dbReference type="Proteomes" id="UP001239111"/>
    </source>
</evidence>
<protein>
    <submittedName>
        <fullName evidence="1">Uncharacterized protein</fullName>
    </submittedName>
</protein>
<proteinExistence type="predicted"/>
<evidence type="ECO:0000313" key="1">
    <source>
        <dbReference type="EMBL" id="KAJ8681424.1"/>
    </source>
</evidence>